<keyword evidence="4" id="KW-1185">Reference proteome</keyword>
<evidence type="ECO:0000313" key="3">
    <source>
        <dbReference type="EMBL" id="GES07246.1"/>
    </source>
</evidence>
<dbReference type="InterPro" id="IPR001638">
    <property type="entry name" value="Solute-binding_3/MltF_N"/>
</dbReference>
<protein>
    <submittedName>
        <fullName evidence="3">Amino acid ABC transporter</fullName>
    </submittedName>
</protein>
<feature type="domain" description="Solute-binding protein family 3/N-terminal" evidence="2">
    <location>
        <begin position="107"/>
        <end position="335"/>
    </location>
</feature>
<accession>A0A5M3WEG5</accession>
<dbReference type="SUPFAM" id="SSF53850">
    <property type="entry name" value="Periplasmic binding protein-like II"/>
    <property type="match status" value="1"/>
</dbReference>
<dbReference type="PANTHER" id="PTHR35936">
    <property type="entry name" value="MEMBRANE-BOUND LYTIC MUREIN TRANSGLYCOSYLASE F"/>
    <property type="match status" value="1"/>
</dbReference>
<evidence type="ECO:0000259" key="2">
    <source>
        <dbReference type="SMART" id="SM00062"/>
    </source>
</evidence>
<proteinExistence type="predicted"/>
<evidence type="ECO:0000256" key="1">
    <source>
        <dbReference type="ARBA" id="ARBA00022729"/>
    </source>
</evidence>
<evidence type="ECO:0000313" key="4">
    <source>
        <dbReference type="Proteomes" id="UP000331127"/>
    </source>
</evidence>
<dbReference type="PANTHER" id="PTHR35936:SF17">
    <property type="entry name" value="ARGININE-BINDING EXTRACELLULAR PROTEIN ARTP"/>
    <property type="match status" value="1"/>
</dbReference>
<gene>
    <name evidence="3" type="ORF">Amac_008410</name>
</gene>
<name>A0A5M3WEG5_9ACTN</name>
<dbReference type="Gene3D" id="3.40.190.10">
    <property type="entry name" value="Periplasmic binding protein-like II"/>
    <property type="match status" value="2"/>
</dbReference>
<dbReference type="EMBL" id="BLAE01000005">
    <property type="protein sequence ID" value="GES07246.1"/>
    <property type="molecule type" value="Genomic_DNA"/>
</dbReference>
<sequence>MDIKGLYIGHIPYIADWFYWKKIAMYSSTSLAPGVRRRLALGLVSVALAGLTACGSAETSVNAGAGNAATPSGQPANLAGQAQLAPGYEADPELRAKLPKSVLDSGLVRTATSVGLPPINFPGEGTDEVKGLNADLILAVEQLLGVKFESENYPSTAAQLLALDSKRIDLTTSTNGDTKEREAKYDFIDTLLSRNVLMVKKGNPAGIKSAADVCGKKFGEVKGSFSVLAILQGVCQQAGTENPVLSSFEDIPSMQLALISGRIDSYVGSDFNVVWDQSQGKPVDAVQLPEAGTLVLGWTLPKGQDGLRDAVLGALQKLQADGYYDKAFERWGVSGNKLGPDVNIGDQGTGFAG</sequence>
<organism evidence="3 4">
    <name type="scientific">Acrocarpospora macrocephala</name>
    <dbReference type="NCBI Taxonomy" id="150177"/>
    <lineage>
        <taxon>Bacteria</taxon>
        <taxon>Bacillati</taxon>
        <taxon>Actinomycetota</taxon>
        <taxon>Actinomycetes</taxon>
        <taxon>Streptosporangiales</taxon>
        <taxon>Streptosporangiaceae</taxon>
        <taxon>Acrocarpospora</taxon>
    </lineage>
</organism>
<dbReference type="AlphaFoldDB" id="A0A5M3WEG5"/>
<dbReference type="SMART" id="SM00062">
    <property type="entry name" value="PBPb"/>
    <property type="match status" value="1"/>
</dbReference>
<comment type="caution">
    <text evidence="3">The sequence shown here is derived from an EMBL/GenBank/DDBJ whole genome shotgun (WGS) entry which is preliminary data.</text>
</comment>
<dbReference type="Pfam" id="PF00497">
    <property type="entry name" value="SBP_bac_3"/>
    <property type="match status" value="1"/>
</dbReference>
<dbReference type="Proteomes" id="UP000331127">
    <property type="component" value="Unassembled WGS sequence"/>
</dbReference>
<reference evidence="3 4" key="1">
    <citation type="submission" date="2019-10" db="EMBL/GenBank/DDBJ databases">
        <title>Whole genome shotgun sequence of Acrocarpospora macrocephala NBRC 16266.</title>
        <authorList>
            <person name="Ichikawa N."/>
            <person name="Kimura A."/>
            <person name="Kitahashi Y."/>
            <person name="Komaki H."/>
            <person name="Oguchi A."/>
        </authorList>
    </citation>
    <scope>NUCLEOTIDE SEQUENCE [LARGE SCALE GENOMIC DNA]</scope>
    <source>
        <strain evidence="3 4">NBRC 16266</strain>
    </source>
</reference>
<keyword evidence="1" id="KW-0732">Signal</keyword>